<dbReference type="STRING" id="1993.SAMN04489713_111286"/>
<name>A0A1I5MGJ0_9ACTN</name>
<keyword evidence="2" id="KW-0812">Transmembrane</keyword>
<dbReference type="InParanoid" id="A0A1I5MGJ0"/>
<proteinExistence type="predicted"/>
<dbReference type="RefSeq" id="WP_075022904.1">
    <property type="nucleotide sequence ID" value="NZ_FOVH01000011.1"/>
</dbReference>
<reference evidence="4 5" key="1">
    <citation type="submission" date="2016-10" db="EMBL/GenBank/DDBJ databases">
        <authorList>
            <person name="de Groot N.N."/>
        </authorList>
    </citation>
    <scope>NUCLEOTIDE SEQUENCE [LARGE SCALE GENOMIC DNA]</scope>
    <source>
        <strain evidence="4 5">DSM 43067</strain>
    </source>
</reference>
<accession>A0A1I5MGJ0</accession>
<evidence type="ECO:0000259" key="3">
    <source>
        <dbReference type="PROSITE" id="PS50011"/>
    </source>
</evidence>
<dbReference type="Gene3D" id="1.10.510.10">
    <property type="entry name" value="Transferase(Phosphotransferase) domain 1"/>
    <property type="match status" value="1"/>
</dbReference>
<keyword evidence="2" id="KW-0472">Membrane</keyword>
<dbReference type="EMBL" id="FOVH01000011">
    <property type="protein sequence ID" value="SFP08633.1"/>
    <property type="molecule type" value="Genomic_DNA"/>
</dbReference>
<evidence type="ECO:0000313" key="5">
    <source>
        <dbReference type="Proteomes" id="UP000183413"/>
    </source>
</evidence>
<evidence type="ECO:0000313" key="4">
    <source>
        <dbReference type="EMBL" id="SFP08633.1"/>
    </source>
</evidence>
<dbReference type="InterPro" id="IPR011009">
    <property type="entry name" value="Kinase-like_dom_sf"/>
</dbReference>
<gene>
    <name evidence="4" type="ORF">SAMN04489713_111286</name>
</gene>
<dbReference type="Proteomes" id="UP000183413">
    <property type="component" value="Unassembled WGS sequence"/>
</dbReference>
<evidence type="ECO:0000256" key="2">
    <source>
        <dbReference type="SAM" id="Phobius"/>
    </source>
</evidence>
<dbReference type="InterPro" id="IPR000719">
    <property type="entry name" value="Prot_kinase_dom"/>
</dbReference>
<organism evidence="4 5">
    <name type="scientific">Actinomadura madurae</name>
    <dbReference type="NCBI Taxonomy" id="1993"/>
    <lineage>
        <taxon>Bacteria</taxon>
        <taxon>Bacillati</taxon>
        <taxon>Actinomycetota</taxon>
        <taxon>Actinomycetes</taxon>
        <taxon>Streptosporangiales</taxon>
        <taxon>Thermomonosporaceae</taxon>
        <taxon>Actinomadura</taxon>
    </lineage>
</organism>
<dbReference type="eggNOG" id="COG0515">
    <property type="taxonomic scope" value="Bacteria"/>
</dbReference>
<dbReference type="SUPFAM" id="SSF56112">
    <property type="entry name" value="Protein kinase-like (PK-like)"/>
    <property type="match status" value="1"/>
</dbReference>
<feature type="region of interest" description="Disordered" evidence="1">
    <location>
        <begin position="338"/>
        <end position="414"/>
    </location>
</feature>
<keyword evidence="2" id="KW-1133">Transmembrane helix</keyword>
<keyword evidence="4" id="KW-0418">Kinase</keyword>
<keyword evidence="5" id="KW-1185">Reference proteome</keyword>
<dbReference type="PROSITE" id="PS50011">
    <property type="entry name" value="PROTEIN_KINASE_DOM"/>
    <property type="match status" value="1"/>
</dbReference>
<dbReference type="GO" id="GO:0004674">
    <property type="term" value="F:protein serine/threonine kinase activity"/>
    <property type="evidence" value="ECO:0007669"/>
    <property type="project" value="UniProtKB-KW"/>
</dbReference>
<dbReference type="AlphaFoldDB" id="A0A1I5MGJ0"/>
<sequence>MNGDSFFSATSYIASFQKPERYLRDPELRAGRVERPHGGPLRPMDGGGFASVFRVVSADGRKSWAVKCFLRPTAELSDRYRAIEARLADVGDYWKVGFGYDPEGLFHLPENRWVPVLKMTWVNGTRLIPWLEDRLGDAAALRRMALEFTNVIGSLERAGIAHGDLQHGNIIVVAGDRIRLVDYDGMYVPALKGFRMPECGVPHYQPPDRGERGYFGPAADRFSARVIRLGIRAVAADPGLWDRLHETDGEYLILRNTDFAEPERSEALRLLRGSGDPWVRAETAQLLRDLTTDPELIPSLSPLDLAGPVPRVAGLPVWMRTAGQQVPWTPASPDVTAADGTPVFQDVPGTAAPGGPATEHGVEHGIEHGAGRPAAESPVQEPEATPLPVDPLADDTGEHLRHGYTVGGTPAKSSGGGGVAVAVCLIAAVVILVLFLIF</sequence>
<keyword evidence="4" id="KW-0808">Transferase</keyword>
<feature type="transmembrane region" description="Helical" evidence="2">
    <location>
        <begin position="417"/>
        <end position="437"/>
    </location>
</feature>
<dbReference type="GO" id="GO:0005524">
    <property type="term" value="F:ATP binding"/>
    <property type="evidence" value="ECO:0007669"/>
    <property type="project" value="InterPro"/>
</dbReference>
<keyword evidence="4" id="KW-0723">Serine/threonine-protein kinase</keyword>
<feature type="compositionally biased region" description="Basic and acidic residues" evidence="1">
    <location>
        <begin position="360"/>
        <end position="370"/>
    </location>
</feature>
<protein>
    <submittedName>
        <fullName evidence="4">Serine/threonine protein kinase</fullName>
    </submittedName>
</protein>
<evidence type="ECO:0000256" key="1">
    <source>
        <dbReference type="SAM" id="MobiDB-lite"/>
    </source>
</evidence>
<feature type="domain" description="Protein kinase" evidence="3">
    <location>
        <begin position="38"/>
        <end position="296"/>
    </location>
</feature>